<dbReference type="InterPro" id="IPR001579">
    <property type="entry name" value="Glyco_hydro_18_chit_AS"/>
</dbReference>
<dbReference type="GO" id="GO:0006032">
    <property type="term" value="P:chitin catabolic process"/>
    <property type="evidence" value="ECO:0007669"/>
    <property type="project" value="TreeGrafter"/>
</dbReference>
<organism evidence="6 7">
    <name type="scientific">Anopheles albimanus</name>
    <name type="common">New world malaria mosquito</name>
    <dbReference type="NCBI Taxonomy" id="7167"/>
    <lineage>
        <taxon>Eukaryota</taxon>
        <taxon>Metazoa</taxon>
        <taxon>Ecdysozoa</taxon>
        <taxon>Arthropoda</taxon>
        <taxon>Hexapoda</taxon>
        <taxon>Insecta</taxon>
        <taxon>Pterygota</taxon>
        <taxon>Neoptera</taxon>
        <taxon>Endopterygota</taxon>
        <taxon>Diptera</taxon>
        <taxon>Nematocera</taxon>
        <taxon>Culicoidea</taxon>
        <taxon>Culicidae</taxon>
        <taxon>Anophelinae</taxon>
        <taxon>Anopheles</taxon>
    </lineage>
</organism>
<evidence type="ECO:0000256" key="5">
    <source>
        <dbReference type="RuleBase" id="RU004453"/>
    </source>
</evidence>
<dbReference type="GO" id="GO:0005975">
    <property type="term" value="P:carbohydrate metabolic process"/>
    <property type="evidence" value="ECO:0007669"/>
    <property type="project" value="InterPro"/>
</dbReference>
<dbReference type="AlphaFoldDB" id="A0A182FKG3"/>
<dbReference type="RefSeq" id="XP_035785811.1">
    <property type="nucleotide sequence ID" value="XM_035929918.1"/>
</dbReference>
<dbReference type="RefSeq" id="XP_035785814.1">
    <property type="nucleotide sequence ID" value="XM_035929921.1"/>
</dbReference>
<protein>
    <submittedName>
        <fullName evidence="6">Uncharacterized protein</fullName>
    </submittedName>
</protein>
<evidence type="ECO:0000256" key="2">
    <source>
        <dbReference type="ARBA" id="ARBA00022801"/>
    </source>
</evidence>
<dbReference type="OrthoDB" id="73875at2759"/>
<dbReference type="FunFam" id="3.10.50.10:FF:000008">
    <property type="entry name" value="Chitinase 11"/>
    <property type="match status" value="1"/>
</dbReference>
<name>A0A182FKG3_ANOAL</name>
<dbReference type="GO" id="GO:0004568">
    <property type="term" value="F:chitinase activity"/>
    <property type="evidence" value="ECO:0007669"/>
    <property type="project" value="TreeGrafter"/>
</dbReference>
<dbReference type="SUPFAM" id="SSF54556">
    <property type="entry name" value="Chitinase insertion domain"/>
    <property type="match status" value="1"/>
</dbReference>
<dbReference type="InterPro" id="IPR017853">
    <property type="entry name" value="GH"/>
</dbReference>
<reference evidence="6 7" key="1">
    <citation type="journal article" date="2017" name="G3 (Bethesda)">
        <title>The Physical Genome Mapping of Anopheles albimanus Corrected Scaffold Misassemblies and Identified Interarm Rearrangements in Genus Anopheles.</title>
        <authorList>
            <person name="Artemov G.N."/>
            <person name="Peery A.N."/>
            <person name="Jiang X."/>
            <person name="Tu Z."/>
            <person name="Stegniy V.N."/>
            <person name="Sharakhova M.V."/>
            <person name="Sharakhov I.V."/>
        </authorList>
    </citation>
    <scope>NUCLEOTIDE SEQUENCE [LARGE SCALE GENOMIC DNA]</scope>
    <source>
        <strain evidence="6 7">ALBI9_A</strain>
    </source>
</reference>
<dbReference type="VEuPathDB" id="VectorBase:AALB007011"/>
<dbReference type="PANTHER" id="PTHR11177:SF360">
    <property type="entry name" value="CHITINASE 4-RELATED"/>
    <property type="match status" value="1"/>
</dbReference>
<proteinExistence type="inferred from homology"/>
<dbReference type="InterPro" id="IPR011583">
    <property type="entry name" value="Chitinase_II/V-like_cat"/>
</dbReference>
<evidence type="ECO:0000313" key="7">
    <source>
        <dbReference type="Proteomes" id="UP000069272"/>
    </source>
</evidence>
<dbReference type="PANTHER" id="PTHR11177">
    <property type="entry name" value="CHITINASE"/>
    <property type="match status" value="1"/>
</dbReference>
<keyword evidence="2 4" id="KW-0378">Hydrolase</keyword>
<dbReference type="GeneID" id="118463382"/>
<dbReference type="RefSeq" id="XP_035785813.1">
    <property type="nucleotide sequence ID" value="XM_035929920.1"/>
</dbReference>
<evidence type="ECO:0000313" key="6">
    <source>
        <dbReference type="EnsemblMetazoa" id="AALB007011-PA"/>
    </source>
</evidence>
<evidence type="ECO:0000256" key="3">
    <source>
        <dbReference type="ARBA" id="ARBA00023295"/>
    </source>
</evidence>
<evidence type="ECO:0000256" key="1">
    <source>
        <dbReference type="ARBA" id="ARBA00022729"/>
    </source>
</evidence>
<dbReference type="GO" id="GO:0005576">
    <property type="term" value="C:extracellular region"/>
    <property type="evidence" value="ECO:0007669"/>
    <property type="project" value="TreeGrafter"/>
</dbReference>
<dbReference type="Gene3D" id="3.20.20.80">
    <property type="entry name" value="Glycosidases"/>
    <property type="match status" value="1"/>
</dbReference>
<dbReference type="KEGG" id="aali:118463382"/>
<dbReference type="Proteomes" id="UP000069272">
    <property type="component" value="Chromosome 3R"/>
</dbReference>
<dbReference type="InterPro" id="IPR050314">
    <property type="entry name" value="Glycosyl_Hydrlase_18"/>
</dbReference>
<dbReference type="STRING" id="7167.A0A182FKG3"/>
<comment type="similarity">
    <text evidence="5">Belongs to the glycosyl hydrolase 18 family.</text>
</comment>
<accession>A0A182FKG3</accession>
<keyword evidence="1" id="KW-0732">Signal</keyword>
<dbReference type="RefSeq" id="XP_035785812.1">
    <property type="nucleotide sequence ID" value="XM_035929919.1"/>
</dbReference>
<dbReference type="InterPro" id="IPR029070">
    <property type="entry name" value="Chitinase_insertion_sf"/>
</dbReference>
<evidence type="ECO:0000256" key="4">
    <source>
        <dbReference type="RuleBase" id="RU000489"/>
    </source>
</evidence>
<keyword evidence="7" id="KW-1185">Reference proteome</keyword>
<dbReference type="SMART" id="SM00636">
    <property type="entry name" value="Glyco_18"/>
    <property type="match status" value="1"/>
</dbReference>
<keyword evidence="3 4" id="KW-0326">Glycosidase</keyword>
<dbReference type="GO" id="GO:0008061">
    <property type="term" value="F:chitin binding"/>
    <property type="evidence" value="ECO:0007669"/>
    <property type="project" value="InterPro"/>
</dbReference>
<reference evidence="6" key="2">
    <citation type="submission" date="2022-08" db="UniProtKB">
        <authorList>
            <consortium name="EnsemblMetazoa"/>
        </authorList>
    </citation>
    <scope>IDENTIFICATION</scope>
    <source>
        <strain evidence="6">STECLA/ALBI9_A</strain>
    </source>
</reference>
<dbReference type="PROSITE" id="PS51910">
    <property type="entry name" value="GH18_2"/>
    <property type="match status" value="1"/>
</dbReference>
<dbReference type="EnsemblMetazoa" id="AALB007011-RA">
    <property type="protein sequence ID" value="AALB007011-PA"/>
    <property type="gene ID" value="AALB007011"/>
</dbReference>
<dbReference type="SUPFAM" id="SSF51445">
    <property type="entry name" value="(Trans)glycosidases"/>
    <property type="match status" value="1"/>
</dbReference>
<dbReference type="VEuPathDB" id="VectorBase:AALB20_028402"/>
<dbReference type="PROSITE" id="PS01095">
    <property type="entry name" value="GH18_1"/>
    <property type="match status" value="1"/>
</dbReference>
<dbReference type="InterPro" id="IPR001223">
    <property type="entry name" value="Glyco_hydro18_cat"/>
</dbReference>
<dbReference type="Gene3D" id="3.10.50.10">
    <property type="match status" value="1"/>
</dbReference>
<dbReference type="Pfam" id="PF00704">
    <property type="entry name" value="Glyco_hydro_18"/>
    <property type="match status" value="1"/>
</dbReference>
<sequence>MYGGRKLVFAYYGSWATYASEPGKFEVSDIDPNLCDYLLYAFFTIDTSGSVIVLDPWLDLQEAGGRGNIRRFNELKRVNPSLKTLASIGGANVSPSLFSQVAASSRLRAQFATNARRFCEVHGFDGVDIDWEYPSSGDRGNFVQLLAELASELHRSGRILTVAACASEFRASQSYDIAGIARYVDYINLMAYDYNGSWDKYTGHNAPLYVGPSDMTDFQQKLNIDHSVKYWLGQGAPGYKLILGVPAHGRTFRLSNAYSHGVRAASCEPGYPAPCSKKPGHITYFEACKNLQNGWTRAWDPVQKVPYAYSGDQWMSYDDSESIADKCKYAVNHHLGGVMMWSIDMDDFRGQFGRTYPLLKTINQCLGR</sequence>